<keyword evidence="7" id="KW-0464">Manganese</keyword>
<dbReference type="GO" id="GO:0044715">
    <property type="term" value="F:8-oxo-dGDP phosphatase activity"/>
    <property type="evidence" value="ECO:0007669"/>
    <property type="project" value="TreeGrafter"/>
</dbReference>
<comment type="similarity">
    <text evidence="3 8">Belongs to the Nudix hydrolase family.</text>
</comment>
<evidence type="ECO:0000259" key="9">
    <source>
        <dbReference type="PROSITE" id="PS51462"/>
    </source>
</evidence>
<organism evidence="10 11">
    <name type="scientific">Cotesia congregata</name>
    <name type="common">Parasitoid wasp</name>
    <name type="synonym">Apanteles congregatus</name>
    <dbReference type="NCBI Taxonomy" id="51543"/>
    <lineage>
        <taxon>Eukaryota</taxon>
        <taxon>Metazoa</taxon>
        <taxon>Ecdysozoa</taxon>
        <taxon>Arthropoda</taxon>
        <taxon>Hexapoda</taxon>
        <taxon>Insecta</taxon>
        <taxon>Pterygota</taxon>
        <taxon>Neoptera</taxon>
        <taxon>Endopterygota</taxon>
        <taxon>Hymenoptera</taxon>
        <taxon>Apocrita</taxon>
        <taxon>Ichneumonoidea</taxon>
        <taxon>Braconidae</taxon>
        <taxon>Microgastrinae</taxon>
        <taxon>Cotesia</taxon>
    </lineage>
</organism>
<evidence type="ECO:0000256" key="1">
    <source>
        <dbReference type="ARBA" id="ARBA00001936"/>
    </source>
</evidence>
<comment type="cofactor">
    <cofactor evidence="1">
        <name>Mn(2+)</name>
        <dbReference type="ChEBI" id="CHEBI:29035"/>
    </cofactor>
</comment>
<evidence type="ECO:0000256" key="7">
    <source>
        <dbReference type="ARBA" id="ARBA00023211"/>
    </source>
</evidence>
<dbReference type="InterPro" id="IPR020476">
    <property type="entry name" value="Nudix_hydrolase"/>
</dbReference>
<comment type="caution">
    <text evidence="10">The sequence shown here is derived from an EMBL/GenBank/DDBJ whole genome shotgun (WGS) entry which is preliminary data.</text>
</comment>
<evidence type="ECO:0000256" key="3">
    <source>
        <dbReference type="ARBA" id="ARBA00005582"/>
    </source>
</evidence>
<evidence type="ECO:0000256" key="8">
    <source>
        <dbReference type="RuleBase" id="RU003476"/>
    </source>
</evidence>
<evidence type="ECO:0000256" key="2">
    <source>
        <dbReference type="ARBA" id="ARBA00001946"/>
    </source>
</evidence>
<gene>
    <name evidence="10" type="ORF">HICCMSTLAB_LOCUS1637</name>
</gene>
<keyword evidence="11" id="KW-1185">Reference proteome</keyword>
<evidence type="ECO:0000313" key="10">
    <source>
        <dbReference type="EMBL" id="CAG5075483.1"/>
    </source>
</evidence>
<accession>A0A8J2EB05</accession>
<dbReference type="AlphaFoldDB" id="A0A8J2EB05"/>
<comment type="cofactor">
    <cofactor evidence="2">
        <name>Mg(2+)</name>
        <dbReference type="ChEBI" id="CHEBI:18420"/>
    </cofactor>
</comment>
<dbReference type="PRINTS" id="PR00502">
    <property type="entry name" value="NUDIXFAMILY"/>
</dbReference>
<evidence type="ECO:0000256" key="4">
    <source>
        <dbReference type="ARBA" id="ARBA00022723"/>
    </source>
</evidence>
<evidence type="ECO:0000313" key="11">
    <source>
        <dbReference type="Proteomes" id="UP000786811"/>
    </source>
</evidence>
<dbReference type="PANTHER" id="PTHR22769:SF56">
    <property type="entry name" value="8-OXO-DGDP PHOSPHATASE NUDT18"/>
    <property type="match status" value="1"/>
</dbReference>
<dbReference type="Gene3D" id="3.90.79.10">
    <property type="entry name" value="Nucleoside Triphosphate Pyrophosphohydrolase"/>
    <property type="match status" value="1"/>
</dbReference>
<dbReference type="OrthoDB" id="10005910at2759"/>
<dbReference type="CDD" id="cd04671">
    <property type="entry name" value="NUDIX_8DGDPP_Nudt18"/>
    <property type="match status" value="1"/>
</dbReference>
<evidence type="ECO:0000256" key="6">
    <source>
        <dbReference type="ARBA" id="ARBA00022842"/>
    </source>
</evidence>
<reference evidence="10" key="1">
    <citation type="submission" date="2021-04" db="EMBL/GenBank/DDBJ databases">
        <authorList>
            <person name="Chebbi M.A.C M."/>
        </authorList>
    </citation>
    <scope>NUCLEOTIDE SEQUENCE</scope>
</reference>
<protein>
    <submittedName>
        <fullName evidence="10">Similar to Nudt18: 8-oxo-dGDP phosphatase NUDT18 (Mus musculus)</fullName>
    </submittedName>
</protein>
<keyword evidence="4" id="KW-0479">Metal-binding</keyword>
<dbReference type="GO" id="GO:0044716">
    <property type="term" value="F:8-oxo-GDP phosphatase activity"/>
    <property type="evidence" value="ECO:0007669"/>
    <property type="project" value="TreeGrafter"/>
</dbReference>
<dbReference type="Proteomes" id="UP000786811">
    <property type="component" value="Unassembled WGS sequence"/>
</dbReference>
<dbReference type="InterPro" id="IPR020084">
    <property type="entry name" value="NUDIX_hydrolase_CS"/>
</dbReference>
<dbReference type="EMBL" id="CAJNRD030001116">
    <property type="protein sequence ID" value="CAG5075483.1"/>
    <property type="molecule type" value="Genomic_DNA"/>
</dbReference>
<dbReference type="PANTHER" id="PTHR22769">
    <property type="entry name" value="MUTT/NUDIX HYDROLASE"/>
    <property type="match status" value="1"/>
</dbReference>
<dbReference type="InterPro" id="IPR015797">
    <property type="entry name" value="NUDIX_hydrolase-like_dom_sf"/>
</dbReference>
<dbReference type="PROSITE" id="PS00893">
    <property type="entry name" value="NUDIX_BOX"/>
    <property type="match status" value="1"/>
</dbReference>
<keyword evidence="5 8" id="KW-0378">Hydrolase</keyword>
<feature type="domain" description="Nudix hydrolase" evidence="9">
    <location>
        <begin position="56"/>
        <end position="181"/>
    </location>
</feature>
<dbReference type="Pfam" id="PF00293">
    <property type="entry name" value="NUDIX"/>
    <property type="match status" value="1"/>
</dbReference>
<evidence type="ECO:0000256" key="5">
    <source>
        <dbReference type="ARBA" id="ARBA00022801"/>
    </source>
</evidence>
<sequence>MPDSIEENIHQVLDGLKLNEDEKFCDFSLAQQNESNEAKGIKSTSSSNYLPICQKTVTYIVAAVIINDKNEVLMIQEAKASCAGKWYLPAGRVEPNETLINAVKREVLEETGLSMEPKSLIMVECASGSWFRFVMVGDITGGVLKTPDQANEESLQASWISNVNDLSLRSSDILPLIQRAKDRKIASNPPWHLPLLPVEKSWSKLFIRLIVCIKKKQRTNRMHVLISEKSCLHLPICEINPNKNLHSTLHKFMVEIFGNDVPQHRPHGLLSVEYSGEESGDGICFTILVSFRPALEEVTIMGKYVWHEVSKNIADSIAVRLPRNMTIPLNVVR</sequence>
<name>A0A8J2EB05_COTCN</name>
<dbReference type="SUPFAM" id="SSF55811">
    <property type="entry name" value="Nudix"/>
    <property type="match status" value="1"/>
</dbReference>
<dbReference type="InterPro" id="IPR042970">
    <property type="entry name" value="NUDT18_NUDIX"/>
</dbReference>
<proteinExistence type="inferred from homology"/>
<dbReference type="InterPro" id="IPR000086">
    <property type="entry name" value="NUDIX_hydrolase_dom"/>
</dbReference>
<dbReference type="GO" id="GO:0046872">
    <property type="term" value="F:metal ion binding"/>
    <property type="evidence" value="ECO:0007669"/>
    <property type="project" value="UniProtKB-KW"/>
</dbReference>
<dbReference type="PROSITE" id="PS51462">
    <property type="entry name" value="NUDIX"/>
    <property type="match status" value="1"/>
</dbReference>
<keyword evidence="6" id="KW-0460">Magnesium</keyword>